<dbReference type="InParanoid" id="A0A0N1PHA5"/>
<keyword evidence="2" id="KW-1185">Reference proteome</keyword>
<evidence type="ECO:0000313" key="1">
    <source>
        <dbReference type="EMBL" id="KPJ10171.1"/>
    </source>
</evidence>
<reference evidence="1 2" key="1">
    <citation type="journal article" date="2015" name="Nat. Commun.">
        <title>Outbred genome sequencing and CRISPR/Cas9 gene editing in butterflies.</title>
        <authorList>
            <person name="Li X."/>
            <person name="Fan D."/>
            <person name="Zhang W."/>
            <person name="Liu G."/>
            <person name="Zhang L."/>
            <person name="Zhao L."/>
            <person name="Fang X."/>
            <person name="Chen L."/>
            <person name="Dong Y."/>
            <person name="Chen Y."/>
            <person name="Ding Y."/>
            <person name="Zhao R."/>
            <person name="Feng M."/>
            <person name="Zhu Y."/>
            <person name="Feng Y."/>
            <person name="Jiang X."/>
            <person name="Zhu D."/>
            <person name="Xiang H."/>
            <person name="Feng X."/>
            <person name="Li S."/>
            <person name="Wang J."/>
            <person name="Zhang G."/>
            <person name="Kronforst M.R."/>
            <person name="Wang W."/>
        </authorList>
    </citation>
    <scope>NUCLEOTIDE SEQUENCE [LARGE SCALE GENOMIC DNA]</scope>
    <source>
        <strain evidence="1">Ya'a_city_454_Pm</strain>
        <tissue evidence="1">Whole body</tissue>
    </source>
</reference>
<dbReference type="AlphaFoldDB" id="A0A0N1PHA5"/>
<organism evidence="1 2">
    <name type="scientific">Papilio machaon</name>
    <name type="common">Old World swallowtail butterfly</name>
    <dbReference type="NCBI Taxonomy" id="76193"/>
    <lineage>
        <taxon>Eukaryota</taxon>
        <taxon>Metazoa</taxon>
        <taxon>Ecdysozoa</taxon>
        <taxon>Arthropoda</taxon>
        <taxon>Hexapoda</taxon>
        <taxon>Insecta</taxon>
        <taxon>Pterygota</taxon>
        <taxon>Neoptera</taxon>
        <taxon>Endopterygota</taxon>
        <taxon>Lepidoptera</taxon>
        <taxon>Glossata</taxon>
        <taxon>Ditrysia</taxon>
        <taxon>Papilionoidea</taxon>
        <taxon>Papilionidae</taxon>
        <taxon>Papilioninae</taxon>
        <taxon>Papilio</taxon>
    </lineage>
</organism>
<dbReference type="EMBL" id="KQ460970">
    <property type="protein sequence ID" value="KPJ10171.1"/>
    <property type="molecule type" value="Genomic_DNA"/>
</dbReference>
<protein>
    <submittedName>
        <fullName evidence="1">Uncharacterized protein</fullName>
    </submittedName>
</protein>
<evidence type="ECO:0000313" key="2">
    <source>
        <dbReference type="Proteomes" id="UP000053240"/>
    </source>
</evidence>
<proteinExistence type="predicted"/>
<name>A0A0N1PHA5_PAPMA</name>
<dbReference type="Proteomes" id="UP000053240">
    <property type="component" value="Unassembled WGS sequence"/>
</dbReference>
<accession>A0A0N1PHA5</accession>
<gene>
    <name evidence="1" type="ORF">RR48_04994</name>
</gene>
<sequence length="236" mass="27348">MVKSASLKSALETLPQLAGVVVMAGGTTAANTDAKEQRDEEIHLVTTDQLRKMYKLFFLFLLFVAVDSNRCHKDGSCRHRHNQHRPARYNNRHFEKIFQDISWSVINMDRKYQAVCSNSSEQQIREYYGADTYTLKYFLKEYSEDNVTIKVQHRVMYLKAENNNVTVFKDIRILPKIVDAKTGQYFKQDDDLLIQFSYITNPKTENVVTCSGDINEEIQKLVKVAISEEDLRMSNS</sequence>